<dbReference type="eggNOG" id="COG3608">
    <property type="taxonomic scope" value="Bacteria"/>
</dbReference>
<reference evidence="3 4" key="1">
    <citation type="journal article" date="2012" name="Proc. Natl. Acad. Sci. U.S.A.">
        <title>Genome and physiology of a model Epsilonproteobacterium responsible for sulfide detoxification in marine oxygen depletion zones.</title>
        <authorList>
            <person name="Grote J."/>
            <person name="Schott T."/>
            <person name="Bruckner C.G."/>
            <person name="Glockner F.O."/>
            <person name="Jost G."/>
            <person name="Teeling H."/>
            <person name="Labrenz M."/>
            <person name="Jurgens K."/>
        </authorList>
    </citation>
    <scope>NUCLEOTIDE SEQUENCE [LARGE SCALE GENOMIC DNA]</scope>
    <source>
        <strain evidence="3 4">GD1</strain>
    </source>
</reference>
<evidence type="ECO:0000313" key="4">
    <source>
        <dbReference type="Proteomes" id="UP000006431"/>
    </source>
</evidence>
<dbReference type="Proteomes" id="UP000006431">
    <property type="component" value="Unassembled WGS sequence"/>
</dbReference>
<feature type="domain" description="D,L-carboxypeptidase peptidase" evidence="1">
    <location>
        <begin position="29"/>
        <end position="267"/>
    </location>
</feature>
<dbReference type="HOGENOM" id="CLU_632596_0_0_7"/>
<name>B6BMR1_SULGG</name>
<dbReference type="AlphaFoldDB" id="B6BMR1"/>
<protein>
    <submittedName>
        <fullName evidence="3">Uncharacterized protein</fullName>
    </submittedName>
</protein>
<keyword evidence="4" id="KW-1185">Reference proteome</keyword>
<accession>H1FYK7</accession>
<dbReference type="STRING" id="929558.SMGD1_2299"/>
<dbReference type="RefSeq" id="WP_008339471.1">
    <property type="nucleotide sequence ID" value="NZ_AFRZ01000001.1"/>
</dbReference>
<accession>B6BMR1</accession>
<dbReference type="Gene3D" id="3.40.630.10">
    <property type="entry name" value="Zn peptidases"/>
    <property type="match status" value="1"/>
</dbReference>
<evidence type="ECO:0000259" key="1">
    <source>
        <dbReference type="Pfam" id="PF17033"/>
    </source>
</evidence>
<dbReference type="InterPro" id="IPR031489">
    <property type="entry name" value="Peptidase_M99"/>
</dbReference>
<gene>
    <name evidence="3" type="ORF">SMGD1_2299</name>
</gene>
<dbReference type="PATRIC" id="fig|929558.5.peg.2290"/>
<evidence type="ECO:0000259" key="2">
    <source>
        <dbReference type="Pfam" id="PF17129"/>
    </source>
</evidence>
<dbReference type="EMBL" id="AFRZ01000001">
    <property type="protein sequence ID" value="EHP30822.1"/>
    <property type="molecule type" value="Genomic_DNA"/>
</dbReference>
<dbReference type="SUPFAM" id="SSF53187">
    <property type="entry name" value="Zn-dependent exopeptidases"/>
    <property type="match status" value="1"/>
</dbReference>
<comment type="caution">
    <text evidence="3">The sequence shown here is derived from an EMBL/GenBank/DDBJ whole genome shotgun (WGS) entry which is preliminary data.</text>
</comment>
<proteinExistence type="predicted"/>
<evidence type="ECO:0000313" key="3">
    <source>
        <dbReference type="EMBL" id="EHP30822.1"/>
    </source>
</evidence>
<feature type="domain" description="Metallo-carboxypeptidase C-terminal" evidence="2">
    <location>
        <begin position="345"/>
        <end position="434"/>
    </location>
</feature>
<dbReference type="InterPro" id="IPR033397">
    <property type="entry name" value="Metallo_peptidase_C"/>
</dbReference>
<dbReference type="Pfam" id="PF17129">
    <property type="entry name" value="Peptidase_M99_C"/>
    <property type="match status" value="1"/>
</dbReference>
<dbReference type="OrthoDB" id="10830at2"/>
<organism evidence="3 4">
    <name type="scientific">Sulfurimonas gotlandica (strain DSM 19862 / JCM 16533 / GD1)</name>
    <dbReference type="NCBI Taxonomy" id="929558"/>
    <lineage>
        <taxon>Bacteria</taxon>
        <taxon>Pseudomonadati</taxon>
        <taxon>Campylobacterota</taxon>
        <taxon>Epsilonproteobacteria</taxon>
        <taxon>Campylobacterales</taxon>
        <taxon>Sulfurimonadaceae</taxon>
        <taxon>Sulfurimonas</taxon>
    </lineage>
</organism>
<dbReference type="Pfam" id="PF17033">
    <property type="entry name" value="Peptidase_M99"/>
    <property type="match status" value="1"/>
</dbReference>
<sequence length="435" mass="49675">MPFIKFKIFISLFILLNINIYASSNVQLIKKENPDSNTTLLVIGGVHGDEPGGYFAASILSTHYKINSKNLWIVPNLNQSSIQADKRGLNGDMNRKFSVIKENDKDKKTIEEIKNIILSEKVSLVLNLHDGNGFYRKEHRGNIFNPNSWGQTCVIDQCQLKQEQPFGNLNSIASVVTENINKKLLKEHHSLGVKNTNTKFDDEAMQLSLTYFAVTNNKPAFAIESSKNLSSLSKKVFYQLLAIEEFMKIMDIAFEREFELNEKELNKILIKYGTLGINNNILLNLCDIKKSLSFIPIKSEGNVFEFSHPLGSVKKINGNFVVYIGNQKITTLRPQYFKIAKNCEQKFDVKFDEQVKSVKIASSFFVNDDFSIMNNSGFRVNVIGFKSQEHLNESGIDIKYKDLDKSFSVDKSHKIYRVEFYKDDEFCAMSTAHFK</sequence>